<proteinExistence type="predicted"/>
<feature type="chain" id="PRO_5014663086" evidence="1">
    <location>
        <begin position="25"/>
        <end position="68"/>
    </location>
</feature>
<organism evidence="2">
    <name type="scientific">Anopheles marajoara</name>
    <dbReference type="NCBI Taxonomy" id="58244"/>
    <lineage>
        <taxon>Eukaryota</taxon>
        <taxon>Metazoa</taxon>
        <taxon>Ecdysozoa</taxon>
        <taxon>Arthropoda</taxon>
        <taxon>Hexapoda</taxon>
        <taxon>Insecta</taxon>
        <taxon>Pterygota</taxon>
        <taxon>Neoptera</taxon>
        <taxon>Endopterygota</taxon>
        <taxon>Diptera</taxon>
        <taxon>Nematocera</taxon>
        <taxon>Culicoidea</taxon>
        <taxon>Culicidae</taxon>
        <taxon>Anophelinae</taxon>
        <taxon>Anopheles</taxon>
    </lineage>
</organism>
<dbReference type="EMBL" id="GGFJ01014670">
    <property type="protein sequence ID" value="MBW63811.1"/>
    <property type="molecule type" value="Transcribed_RNA"/>
</dbReference>
<feature type="signal peptide" evidence="1">
    <location>
        <begin position="1"/>
        <end position="24"/>
    </location>
</feature>
<accession>A0A2M4CF67</accession>
<sequence length="68" mass="7716">MMTFLLVVGLSFVWLSVLLPSGQDRCPGRLLSAFWRPSGRMDEWSATECFKGEQKELRAQRIGVLLNS</sequence>
<evidence type="ECO:0000313" key="2">
    <source>
        <dbReference type="EMBL" id="MBW63811.1"/>
    </source>
</evidence>
<evidence type="ECO:0000256" key="1">
    <source>
        <dbReference type="SAM" id="SignalP"/>
    </source>
</evidence>
<protein>
    <submittedName>
        <fullName evidence="2">Putative secreted protein</fullName>
    </submittedName>
</protein>
<dbReference type="AlphaFoldDB" id="A0A2M4CF67"/>
<keyword evidence="1" id="KW-0732">Signal</keyword>
<reference evidence="2" key="1">
    <citation type="submission" date="2018-01" db="EMBL/GenBank/DDBJ databases">
        <title>An insight into the sialome of Amazonian anophelines.</title>
        <authorList>
            <person name="Ribeiro J.M."/>
            <person name="Scarpassa V."/>
            <person name="Calvo E."/>
        </authorList>
    </citation>
    <scope>NUCLEOTIDE SEQUENCE</scope>
    <source>
        <tissue evidence="2">Salivary glands</tissue>
    </source>
</reference>
<name>A0A2M4CF67_9DIPT</name>